<name>A0ABQ4MTD2_9BACL</name>
<dbReference type="Gene3D" id="1.10.268.10">
    <property type="entry name" value="Topoisomerase, domain 3"/>
    <property type="match status" value="1"/>
</dbReference>
<evidence type="ECO:0000256" key="5">
    <source>
        <dbReference type="ARBA" id="ARBA00023029"/>
    </source>
</evidence>
<dbReference type="PANTHER" id="PTHR43493:SF5">
    <property type="entry name" value="DNA GYRASE SUBUNIT A, CHLOROPLASTIC_MITOCHONDRIAL"/>
    <property type="match status" value="1"/>
</dbReference>
<proteinExistence type="inferred from homology"/>
<evidence type="ECO:0000256" key="9">
    <source>
        <dbReference type="PROSITE-ProRule" id="PRU01384"/>
    </source>
</evidence>
<reference evidence="12 13" key="1">
    <citation type="submission" date="2021-03" db="EMBL/GenBank/DDBJ databases">
        <title>Antimicrobial resistance genes in bacteria isolated from Japanese honey, and their potential for conferring macrolide and lincosamide resistance in the American foulbrood pathogen Paenibacillus larvae.</title>
        <authorList>
            <person name="Okamoto M."/>
            <person name="Kumagai M."/>
            <person name="Kanamori H."/>
            <person name="Takamatsu D."/>
        </authorList>
    </citation>
    <scope>NUCLEOTIDE SEQUENCE [LARGE SCALE GENOMIC DNA]</scope>
    <source>
        <strain evidence="12 13">J15TS10</strain>
    </source>
</reference>
<feature type="active site" description="O-(5'-phospho-DNA)-tyrosine intermediate" evidence="8 9">
    <location>
        <position position="123"/>
    </location>
</feature>
<dbReference type="PANTHER" id="PTHR43493">
    <property type="entry name" value="DNA GYRASE/TOPOISOMERASE SUBUNIT A"/>
    <property type="match status" value="1"/>
</dbReference>
<dbReference type="RefSeq" id="WP_213591813.1">
    <property type="nucleotide sequence ID" value="NZ_BOSM01000004.1"/>
</dbReference>
<dbReference type="Gene3D" id="3.90.199.10">
    <property type="entry name" value="Topoisomerase II, domain 5"/>
    <property type="match status" value="1"/>
</dbReference>
<organism evidence="12 13">
    <name type="scientific">Paenibacillus woosongensis</name>
    <dbReference type="NCBI Taxonomy" id="307580"/>
    <lineage>
        <taxon>Bacteria</taxon>
        <taxon>Bacillati</taxon>
        <taxon>Bacillota</taxon>
        <taxon>Bacilli</taxon>
        <taxon>Bacillales</taxon>
        <taxon>Paenibacillaceae</taxon>
        <taxon>Paenibacillus</taxon>
    </lineage>
</organism>
<gene>
    <name evidence="8 12" type="primary">gyrA</name>
    <name evidence="12" type="ORF">J15TS10_29840</name>
</gene>
<dbReference type="Pfam" id="PF03989">
    <property type="entry name" value="DNA_gyraseA_C"/>
    <property type="match status" value="6"/>
</dbReference>
<dbReference type="SMART" id="SM00434">
    <property type="entry name" value="TOP4c"/>
    <property type="match status" value="1"/>
</dbReference>
<dbReference type="NCBIfam" id="TIGR01063">
    <property type="entry name" value="gyrA"/>
    <property type="match status" value="1"/>
</dbReference>
<evidence type="ECO:0000259" key="11">
    <source>
        <dbReference type="PROSITE" id="PS52040"/>
    </source>
</evidence>
<evidence type="ECO:0000256" key="10">
    <source>
        <dbReference type="SAM" id="MobiDB-lite"/>
    </source>
</evidence>
<evidence type="ECO:0000256" key="4">
    <source>
        <dbReference type="ARBA" id="ARBA00022840"/>
    </source>
</evidence>
<dbReference type="InterPro" id="IPR005743">
    <property type="entry name" value="GyrA"/>
</dbReference>
<dbReference type="InterPro" id="IPR035516">
    <property type="entry name" value="Gyrase/topoIV_suA_C"/>
</dbReference>
<accession>A0ABQ4MTD2</accession>
<dbReference type="InterPro" id="IPR013760">
    <property type="entry name" value="Topo_IIA-like_dom_sf"/>
</dbReference>
<dbReference type="Gene3D" id="3.30.1360.40">
    <property type="match status" value="1"/>
</dbReference>
<dbReference type="HAMAP" id="MF_01897">
    <property type="entry name" value="GyrA"/>
    <property type="match status" value="1"/>
</dbReference>
<keyword evidence="13" id="KW-1185">Reference proteome</keyword>
<evidence type="ECO:0000256" key="8">
    <source>
        <dbReference type="HAMAP-Rule" id="MF_01897"/>
    </source>
</evidence>
<dbReference type="Pfam" id="PF00521">
    <property type="entry name" value="DNA_topoisoIV"/>
    <property type="match status" value="1"/>
</dbReference>
<dbReference type="CDD" id="cd00187">
    <property type="entry name" value="TOP4c"/>
    <property type="match status" value="1"/>
</dbReference>
<keyword evidence="4 8" id="KW-0067">ATP-binding</keyword>
<keyword evidence="7 8" id="KW-0413">Isomerase</keyword>
<comment type="miscellaneous">
    <text evidence="8">Few gyrases are as efficient as E.coli at forming negative supercoils. Not all organisms have 2 type II topoisomerases; in organisms with a single type II topoisomerase this enzyme also has to decatenate newly replicated chromosomes.</text>
</comment>
<keyword evidence="5 8" id="KW-0799">Topoisomerase</keyword>
<comment type="caution">
    <text evidence="12">The sequence shown here is derived from an EMBL/GenBank/DDBJ whole genome shotgun (WGS) entry which is preliminary data.</text>
</comment>
<feature type="compositionally biased region" description="Acidic residues" evidence="10">
    <location>
        <begin position="838"/>
        <end position="854"/>
    </location>
</feature>
<dbReference type="PROSITE" id="PS52040">
    <property type="entry name" value="TOPO_IIA"/>
    <property type="match status" value="1"/>
</dbReference>
<evidence type="ECO:0000313" key="13">
    <source>
        <dbReference type="Proteomes" id="UP000681290"/>
    </source>
</evidence>
<dbReference type="InterPro" id="IPR050220">
    <property type="entry name" value="Type_II_DNA_Topoisomerases"/>
</dbReference>
<dbReference type="InterPro" id="IPR006691">
    <property type="entry name" value="GyrA/parC_rep"/>
</dbReference>
<dbReference type="EC" id="5.6.2.2" evidence="8"/>
<keyword evidence="6 8" id="KW-0238">DNA-binding</keyword>
<sequence length="854" mass="96214">MAEEKFSQIIDRDINVEMRESFMDYAMSIIVSRALPDVRDGLKPVHRRILYAMSELGMYPDKPYKKSARIVGEVIGKYHPHGDSAVYETMVRMAQDFSMRYMLVEGHGNFGSIDGDFAAAMRYTEARLSKIAMEMLRDINKETIDFMPNYDGEEHEPVVLPARYPNLLVNGVSGIAVGMATNIPPHNLGEVIDGVQAMIKNPDIDSLELMDYIQGPDFPTAGYIMGRSGIRQAYTTGRGSVTMRARTTIEENNNKARIIVDELPYQVNKARLVEKIAELVREKKIDGITDLRDESDRNGMRVVIELRRDVNPNVVLNNLYKHTSLQSTFGINMLAIVNNEPKILTLKEVLHHYLQHQVDVIRRRTEFELKKAEARAHILEGLRVALDNLDEVIALIRGSRTTEIARTGLMERFGLSQEQAQAILDMRLQRLTGLEREKIEEEYNELLQKIAEYREILANESLVLQIISDELQEIRERFADPRRTEITVGAESILDEDLIPQEDVVITITHTGYIKRLPLTTYRSQKRGGRGVVGMDTKDNDFVEHLFVTNTHHYLMFFTDRGKAYRLKAYEIPELGRTARGTPIINLIQIEQGETVNAVIPVEKFDEEKYLFFATRQGIVKKTPLEDYVNIRRGGLIAVNLREDDTLIDVRLTDGEQEMIMGTAQGMSIRFPESDVRSMGRAATGVKGITLDEGDTLIGMDVIVPDQDILIVTTKGYGKRTPVSEYRVQSRGGKGIKTINVTEKNGPVVGLKVVKNDEDLMIITSSGTLIRTSMEGISTMGRNTQGVKLINIREDDAVATVCRSDKSEEQDSHENDEDSLESVLSPETANAEDHGGVDEVDEADPNGDMDSSEE</sequence>
<comment type="catalytic activity">
    <reaction evidence="1 8 9">
        <text>ATP-dependent breakage, passage and rejoining of double-stranded DNA.</text>
        <dbReference type="EC" id="5.6.2.2"/>
    </reaction>
</comment>
<protein>
    <recommendedName>
        <fullName evidence="8">DNA gyrase subunit A</fullName>
        <ecNumber evidence="8">5.6.2.2</ecNumber>
    </recommendedName>
</protein>
<dbReference type="NCBIfam" id="NF004044">
    <property type="entry name" value="PRK05561.1"/>
    <property type="match status" value="1"/>
</dbReference>
<comment type="subunit">
    <text evidence="8">Heterotetramer, composed of two GyrA and two GyrB chains. In the heterotetramer, GyrA contains the active site tyrosine that forms a transient covalent intermediate with DNA, while GyrB binds cofactors and catalyzes ATP hydrolysis.</text>
</comment>
<dbReference type="Proteomes" id="UP000681290">
    <property type="component" value="Unassembled WGS sequence"/>
</dbReference>
<dbReference type="NCBIfam" id="NF004043">
    <property type="entry name" value="PRK05560.1"/>
    <property type="match status" value="1"/>
</dbReference>
<comment type="subcellular location">
    <subcellularLocation>
        <location evidence="8">Cytoplasm</location>
    </subcellularLocation>
</comment>
<evidence type="ECO:0000256" key="1">
    <source>
        <dbReference type="ARBA" id="ARBA00000185"/>
    </source>
</evidence>
<feature type="region of interest" description="Disordered" evidence="10">
    <location>
        <begin position="803"/>
        <end position="854"/>
    </location>
</feature>
<dbReference type="EMBL" id="BOSM01000004">
    <property type="protein sequence ID" value="GIP59170.1"/>
    <property type="molecule type" value="Genomic_DNA"/>
</dbReference>
<dbReference type="InterPro" id="IPR013757">
    <property type="entry name" value="Topo_IIA_A_a_sf"/>
</dbReference>
<evidence type="ECO:0000313" key="12">
    <source>
        <dbReference type="EMBL" id="GIP59170.1"/>
    </source>
</evidence>
<evidence type="ECO:0000256" key="7">
    <source>
        <dbReference type="ARBA" id="ARBA00023235"/>
    </source>
</evidence>
<keyword evidence="3 8" id="KW-0547">Nucleotide-binding</keyword>
<feature type="compositionally biased region" description="Basic and acidic residues" evidence="10">
    <location>
        <begin position="803"/>
        <end position="813"/>
    </location>
</feature>
<feature type="domain" description="Topo IIA-type catalytic" evidence="11">
    <location>
        <begin position="35"/>
        <end position="498"/>
    </location>
</feature>
<evidence type="ECO:0000256" key="6">
    <source>
        <dbReference type="ARBA" id="ARBA00023125"/>
    </source>
</evidence>
<feature type="short sequence motif" description="GyrA-box" evidence="8">
    <location>
        <begin position="525"/>
        <end position="531"/>
    </location>
</feature>
<dbReference type="SUPFAM" id="SSF101904">
    <property type="entry name" value="GyrA/ParC C-terminal domain-like"/>
    <property type="match status" value="1"/>
</dbReference>
<keyword evidence="8" id="KW-0963">Cytoplasm</keyword>
<comment type="function">
    <text evidence="8">A type II topoisomerase that negatively supercoils closed circular double-stranded (ds) DNA in an ATP-dependent manner to modulate DNA topology and maintain chromosomes in an underwound state. Negative supercoiling favors strand separation, and DNA replication, transcription, recombination and repair, all of which involve strand separation. Also able to catalyze the interconversion of other topological isomers of dsDNA rings, including catenanes and knotted rings. Type II topoisomerases break and join 2 DNA strands simultaneously in an ATP-dependent manner.</text>
</comment>
<dbReference type="InterPro" id="IPR002205">
    <property type="entry name" value="Topo_IIA_dom_A"/>
</dbReference>
<evidence type="ECO:0000256" key="3">
    <source>
        <dbReference type="ARBA" id="ARBA00022741"/>
    </source>
</evidence>
<evidence type="ECO:0000256" key="2">
    <source>
        <dbReference type="ARBA" id="ARBA00008263"/>
    </source>
</evidence>
<dbReference type="InterPro" id="IPR013758">
    <property type="entry name" value="Topo_IIA_A/C_ab"/>
</dbReference>
<dbReference type="Gene3D" id="2.120.10.90">
    <property type="entry name" value="DNA gyrase/topoisomerase IV, subunit A, C-terminal"/>
    <property type="match status" value="1"/>
</dbReference>
<comment type="similarity">
    <text evidence="2 8">Belongs to the type II topoisomerase GyrA/ParC subunit family.</text>
</comment>
<dbReference type="SUPFAM" id="SSF56719">
    <property type="entry name" value="Type II DNA topoisomerase"/>
    <property type="match status" value="1"/>
</dbReference>